<comment type="caution">
    <text evidence="1">The sequence shown here is derived from an EMBL/GenBank/DDBJ whole genome shotgun (WGS) entry which is preliminary data.</text>
</comment>
<evidence type="ECO:0000313" key="2">
    <source>
        <dbReference type="Proteomes" id="UP000540989"/>
    </source>
</evidence>
<dbReference type="EMBL" id="JACHIP010000012">
    <property type="protein sequence ID" value="MBB5060345.1"/>
    <property type="molecule type" value="Genomic_DNA"/>
</dbReference>
<organism evidence="1 2">
    <name type="scientific">Granulicella aggregans</name>
    <dbReference type="NCBI Taxonomy" id="474949"/>
    <lineage>
        <taxon>Bacteria</taxon>
        <taxon>Pseudomonadati</taxon>
        <taxon>Acidobacteriota</taxon>
        <taxon>Terriglobia</taxon>
        <taxon>Terriglobales</taxon>
        <taxon>Acidobacteriaceae</taxon>
        <taxon>Granulicella</taxon>
    </lineage>
</organism>
<sequence>MLLTFAKSSDGRCLTLRWKLHPVSETQEFAGFYIALEFYQSRKLISWKVGWNSLPPGMKKLLPASLDPPPTASASCSLPATEPYGILGRLPTRVLCLPTVNGSLADPSLRITSARNTHFSLLQISNHLLPRKTLLHPKASILSVQVRFGRSEHFNWCKIPRPINGAGEAARG</sequence>
<accession>A0A7W7ZI35</accession>
<dbReference type="Proteomes" id="UP000540989">
    <property type="component" value="Unassembled WGS sequence"/>
</dbReference>
<protein>
    <submittedName>
        <fullName evidence="1">Uncharacterized protein</fullName>
    </submittedName>
</protein>
<reference evidence="1 2" key="1">
    <citation type="submission" date="2020-08" db="EMBL/GenBank/DDBJ databases">
        <title>Genomic Encyclopedia of Type Strains, Phase IV (KMG-V): Genome sequencing to study the core and pangenomes of soil and plant-associated prokaryotes.</title>
        <authorList>
            <person name="Whitman W."/>
        </authorList>
    </citation>
    <scope>NUCLEOTIDE SEQUENCE [LARGE SCALE GENOMIC DNA]</scope>
    <source>
        <strain evidence="1 2">M8UP14</strain>
    </source>
</reference>
<keyword evidence="2" id="KW-1185">Reference proteome</keyword>
<dbReference type="AlphaFoldDB" id="A0A7W7ZI35"/>
<name>A0A7W7ZI35_9BACT</name>
<evidence type="ECO:0000313" key="1">
    <source>
        <dbReference type="EMBL" id="MBB5060345.1"/>
    </source>
</evidence>
<gene>
    <name evidence="1" type="ORF">HDF16_005081</name>
</gene>
<proteinExistence type="predicted"/>